<evidence type="ECO:0000256" key="1">
    <source>
        <dbReference type="SAM" id="Coils"/>
    </source>
</evidence>
<evidence type="ECO:0000313" key="3">
    <source>
        <dbReference type="EMBL" id="QNT57932.1"/>
    </source>
</evidence>
<proteinExistence type="predicted"/>
<dbReference type="KEGG" id="nmus:H7A79_1961"/>
<reference evidence="3" key="1">
    <citation type="submission" date="2024-06" db="EMBL/GenBank/DDBJ databases">
        <title>Complete Genome Sequence of mouse commensal type strain Neisseria musculi.</title>
        <authorList>
            <person name="Thapa E."/>
            <person name="Aluvathingal J."/>
            <person name="Nadendla S."/>
            <person name="Mehta A."/>
            <person name="Tettelin H."/>
            <person name="Weyand N.J."/>
        </authorList>
    </citation>
    <scope>NUCLEOTIDE SEQUENCE</scope>
    <source>
        <strain evidence="3">NW831</strain>
    </source>
</reference>
<feature type="transmembrane region" description="Helical" evidence="2">
    <location>
        <begin position="148"/>
        <end position="172"/>
    </location>
</feature>
<dbReference type="AlphaFoldDB" id="A0A7H1M8G7"/>
<feature type="transmembrane region" description="Helical" evidence="2">
    <location>
        <begin position="254"/>
        <end position="271"/>
    </location>
</feature>
<evidence type="ECO:0000256" key="2">
    <source>
        <dbReference type="SAM" id="Phobius"/>
    </source>
</evidence>
<name>A0A7H1M8G7_9NEIS</name>
<sequence>MNFFERYQKKVNKLHDRMSVFNKKREILSARASLIRIAAIKNEIDELKKELFSEAKKSIEKIDKILIILRCQNRHLDLDLYRLISQYDEFDIKNNYKFYSEDPENKCKNLKKEILKFKKEEVDKLELSINTLMLKELLVNQKSLLERLYFTGAIILGSLPILSLLGLFTLLIYLNQIDSTLYFMEIAVDGGIWFSIALGGTIFLTQLLSPCIIVFSQSENRKNIDVLYILFFYLVSIVISVVGFYIFYNEYFSLAAAIFWHIFIILISRSYKKSLQIREVGRGVKFFGIVVLFLPIFIFTMSSIIKGLDYPVYFRLHNVLRVIGFSQSDYSWFKVNNTYFERTGLPVKYLKDKENQFSDIRNVNLVRTGDDVFLYGKLWVNSTKIKIICPPDKFNDKYSPIDIKAEEVRQKCIQFQAGDLQNLMGLVSPVKIEK</sequence>
<organism evidence="3 4">
    <name type="scientific">Neisseria musculi</name>
    <dbReference type="NCBI Taxonomy" id="1815583"/>
    <lineage>
        <taxon>Bacteria</taxon>
        <taxon>Pseudomonadati</taxon>
        <taxon>Pseudomonadota</taxon>
        <taxon>Betaproteobacteria</taxon>
        <taxon>Neisseriales</taxon>
        <taxon>Neisseriaceae</taxon>
        <taxon>Neisseria</taxon>
    </lineage>
</organism>
<keyword evidence="1" id="KW-0175">Coiled coil</keyword>
<gene>
    <name evidence="3" type="ORF">H7A79_1961</name>
</gene>
<accession>A0A7H1M8G7</accession>
<keyword evidence="2" id="KW-0472">Membrane</keyword>
<feature type="transmembrane region" description="Helical" evidence="2">
    <location>
        <begin position="227"/>
        <end position="248"/>
    </location>
</feature>
<keyword evidence="2" id="KW-0812">Transmembrane</keyword>
<feature type="transmembrane region" description="Helical" evidence="2">
    <location>
        <begin position="192"/>
        <end position="215"/>
    </location>
</feature>
<feature type="transmembrane region" description="Helical" evidence="2">
    <location>
        <begin position="283"/>
        <end position="305"/>
    </location>
</feature>
<keyword evidence="4" id="KW-1185">Reference proteome</keyword>
<evidence type="ECO:0000313" key="4">
    <source>
        <dbReference type="Proteomes" id="UP000516412"/>
    </source>
</evidence>
<dbReference type="EMBL" id="CP060414">
    <property type="protein sequence ID" value="QNT57932.1"/>
    <property type="molecule type" value="Genomic_DNA"/>
</dbReference>
<dbReference type="Proteomes" id="UP000516412">
    <property type="component" value="Chromosome"/>
</dbReference>
<protein>
    <submittedName>
        <fullName evidence="3">Membrane protein</fullName>
    </submittedName>
</protein>
<feature type="coiled-coil region" evidence="1">
    <location>
        <begin position="30"/>
        <end position="57"/>
    </location>
</feature>
<dbReference type="RefSeq" id="WP_187000221.1">
    <property type="nucleotide sequence ID" value="NZ_CP060414.2"/>
</dbReference>
<keyword evidence="2" id="KW-1133">Transmembrane helix</keyword>